<dbReference type="SUPFAM" id="SSF55186">
    <property type="entry name" value="ThrRS/AlaRS common domain"/>
    <property type="match status" value="1"/>
</dbReference>
<evidence type="ECO:0000256" key="11">
    <source>
        <dbReference type="ARBA" id="ARBA00049515"/>
    </source>
</evidence>
<comment type="caution">
    <text evidence="15">The sequence shown here is derived from an EMBL/GenBank/DDBJ whole genome shotgun (WGS) entry which is preliminary data.</text>
</comment>
<comment type="catalytic activity">
    <reaction evidence="11">
        <text>tRNA(Thr) + L-threonine + ATP = L-threonyl-tRNA(Thr) + AMP + diphosphate + H(+)</text>
        <dbReference type="Rhea" id="RHEA:24624"/>
        <dbReference type="Rhea" id="RHEA-COMP:9670"/>
        <dbReference type="Rhea" id="RHEA-COMP:9704"/>
        <dbReference type="ChEBI" id="CHEBI:15378"/>
        <dbReference type="ChEBI" id="CHEBI:30616"/>
        <dbReference type="ChEBI" id="CHEBI:33019"/>
        <dbReference type="ChEBI" id="CHEBI:57926"/>
        <dbReference type="ChEBI" id="CHEBI:78442"/>
        <dbReference type="ChEBI" id="CHEBI:78534"/>
        <dbReference type="ChEBI" id="CHEBI:456215"/>
        <dbReference type="EC" id="6.1.1.3"/>
    </reaction>
</comment>
<dbReference type="InterPro" id="IPR036621">
    <property type="entry name" value="Anticodon-bd_dom_sf"/>
</dbReference>
<dbReference type="FunFam" id="3.40.50.800:FF:000003">
    <property type="entry name" value="Threonine--tRNA ligase 2, cytoplasmic"/>
    <property type="match status" value="1"/>
</dbReference>
<organism evidence="15 16">
    <name type="scientific">Polypedilum vanderplanki</name>
    <name type="common">Sleeping chironomid midge</name>
    <dbReference type="NCBI Taxonomy" id="319348"/>
    <lineage>
        <taxon>Eukaryota</taxon>
        <taxon>Metazoa</taxon>
        <taxon>Ecdysozoa</taxon>
        <taxon>Arthropoda</taxon>
        <taxon>Hexapoda</taxon>
        <taxon>Insecta</taxon>
        <taxon>Pterygota</taxon>
        <taxon>Neoptera</taxon>
        <taxon>Endopterygota</taxon>
        <taxon>Diptera</taxon>
        <taxon>Nematocera</taxon>
        <taxon>Chironomoidea</taxon>
        <taxon>Chironomidae</taxon>
        <taxon>Chironominae</taxon>
        <taxon>Polypedilum</taxon>
        <taxon>Polypedilum</taxon>
    </lineage>
</organism>
<protein>
    <recommendedName>
        <fullName evidence="3">threonine--tRNA ligase</fullName>
        <ecNumber evidence="3">6.1.1.3</ecNumber>
    </recommendedName>
    <alternativeName>
        <fullName evidence="10">Threonyl-tRNA synthetase</fullName>
    </alternativeName>
</protein>
<dbReference type="InterPro" id="IPR002314">
    <property type="entry name" value="aa-tRNA-synt_IIb"/>
</dbReference>
<dbReference type="SUPFAM" id="SSF55681">
    <property type="entry name" value="Class II aaRS and biotin synthetases"/>
    <property type="match status" value="1"/>
</dbReference>
<dbReference type="InterPro" id="IPR002320">
    <property type="entry name" value="Thr-tRNA-ligase_IIa"/>
</dbReference>
<dbReference type="InterPro" id="IPR047246">
    <property type="entry name" value="ThrRS_anticodon"/>
</dbReference>
<dbReference type="SUPFAM" id="SSF52954">
    <property type="entry name" value="Class II aaRS ABD-related"/>
    <property type="match status" value="1"/>
</dbReference>
<evidence type="ECO:0000256" key="10">
    <source>
        <dbReference type="ARBA" id="ARBA00031900"/>
    </source>
</evidence>
<dbReference type="PANTHER" id="PTHR11451:SF46">
    <property type="entry name" value="THREONINE--TRNA LIGASE"/>
    <property type="match status" value="1"/>
</dbReference>
<dbReference type="Proteomes" id="UP001107558">
    <property type="component" value="Chromosome 2"/>
</dbReference>
<dbReference type="PANTHER" id="PTHR11451">
    <property type="entry name" value="THREONINE-TRNA LIGASE"/>
    <property type="match status" value="1"/>
</dbReference>
<dbReference type="InterPro" id="IPR018163">
    <property type="entry name" value="Thr/Ala-tRNA-synth_IIc_edit"/>
</dbReference>
<evidence type="ECO:0000256" key="8">
    <source>
        <dbReference type="ARBA" id="ARBA00022917"/>
    </source>
</evidence>
<dbReference type="InterPro" id="IPR045864">
    <property type="entry name" value="aa-tRNA-synth_II/BPL/LPL"/>
</dbReference>
<keyword evidence="4" id="KW-0963">Cytoplasm</keyword>
<dbReference type="FunFam" id="3.30.980.10:FF:000003">
    <property type="entry name" value="Threonine--tRNA ligase, cytoplasmic"/>
    <property type="match status" value="1"/>
</dbReference>
<evidence type="ECO:0000313" key="16">
    <source>
        <dbReference type="Proteomes" id="UP001107558"/>
    </source>
</evidence>
<dbReference type="Pfam" id="PF00587">
    <property type="entry name" value="tRNA-synt_2b"/>
    <property type="match status" value="1"/>
</dbReference>
<dbReference type="PROSITE" id="PS51880">
    <property type="entry name" value="TGS"/>
    <property type="match status" value="1"/>
</dbReference>
<dbReference type="GO" id="GO:0005739">
    <property type="term" value="C:mitochondrion"/>
    <property type="evidence" value="ECO:0007669"/>
    <property type="project" value="TreeGrafter"/>
</dbReference>
<dbReference type="CDD" id="cd00771">
    <property type="entry name" value="ThrRS_core"/>
    <property type="match status" value="1"/>
</dbReference>
<feature type="domain" description="Aminoacyl-transfer RNA synthetases class-II family profile" evidence="13">
    <location>
        <begin position="341"/>
        <end position="604"/>
    </location>
</feature>
<dbReference type="AlphaFoldDB" id="A0A9J6C286"/>
<feature type="domain" description="TGS" evidence="14">
    <location>
        <begin position="73"/>
        <end position="135"/>
    </location>
</feature>
<evidence type="ECO:0000259" key="13">
    <source>
        <dbReference type="PROSITE" id="PS50862"/>
    </source>
</evidence>
<dbReference type="GO" id="GO:0004829">
    <property type="term" value="F:threonine-tRNA ligase activity"/>
    <property type="evidence" value="ECO:0007669"/>
    <property type="project" value="UniProtKB-EC"/>
</dbReference>
<dbReference type="HAMAP" id="MF_00184">
    <property type="entry name" value="Thr_tRNA_synth"/>
    <property type="match status" value="1"/>
</dbReference>
<evidence type="ECO:0000256" key="7">
    <source>
        <dbReference type="ARBA" id="ARBA00022840"/>
    </source>
</evidence>
<reference evidence="15" key="1">
    <citation type="submission" date="2021-03" db="EMBL/GenBank/DDBJ databases">
        <title>Chromosome level genome of the anhydrobiotic midge Polypedilum vanderplanki.</title>
        <authorList>
            <person name="Yoshida Y."/>
            <person name="Kikawada T."/>
            <person name="Gusev O."/>
        </authorList>
    </citation>
    <scope>NUCLEOTIDE SEQUENCE</scope>
    <source>
        <strain evidence="15">NIAS01</strain>
        <tissue evidence="15">Whole body or cell culture</tissue>
    </source>
</reference>
<dbReference type="OrthoDB" id="5423599at2759"/>
<dbReference type="InterPro" id="IPR012675">
    <property type="entry name" value="Beta-grasp_dom_sf"/>
</dbReference>
<name>A0A9J6C286_POLVA</name>
<dbReference type="CDD" id="cd01667">
    <property type="entry name" value="TGS_ThrRS"/>
    <property type="match status" value="1"/>
</dbReference>
<dbReference type="GO" id="GO:0005524">
    <property type="term" value="F:ATP binding"/>
    <property type="evidence" value="ECO:0007669"/>
    <property type="project" value="UniProtKB-KW"/>
</dbReference>
<comment type="similarity">
    <text evidence="2">Belongs to the class-II aminoacyl-tRNA synthetase family.</text>
</comment>
<evidence type="ECO:0000256" key="2">
    <source>
        <dbReference type="ARBA" id="ARBA00008226"/>
    </source>
</evidence>
<evidence type="ECO:0000256" key="12">
    <source>
        <dbReference type="SAM" id="MobiDB-lite"/>
    </source>
</evidence>
<dbReference type="InterPro" id="IPR012676">
    <property type="entry name" value="TGS-like"/>
</dbReference>
<dbReference type="FunFam" id="3.30.930.10:FF:000009">
    <property type="entry name" value="Threonine--tRNA ligase 2, cytoplasmic"/>
    <property type="match status" value="1"/>
</dbReference>
<dbReference type="Pfam" id="PF03129">
    <property type="entry name" value="HGTP_anticodon"/>
    <property type="match status" value="1"/>
</dbReference>
<sequence length="713" mass="82272">MSSEISEKLENLDIESNQAAKQKAAKKKKQEEMGVETGIKELSPPPSYIDERIKLYDRLKAEYLEELKAKPREKIQITLPDGKIVEGLSWETTPFQIAAGISQGLADNTVVAKVDDEVWDLDRVLEKSCALKLLKFDDPEAQAVFWHSSAHILGEAMERCYGGCLCYGPPIENGFYYDMFLDGENVSPTHYKTLEDLIKKIVKEKQPFERLEMKKSDLLKMFEYNEFKKRILNEKVDTETTTVYRCGPLIDLCRGPHVRHTGKIKAMKVTKSSSTYWEGKADAETLQRIYGISFPDPKQLKEWEKIQEEAAKRDHRKIGREQELFFFHELSPGSCFFQPRGAHIYNTLMSMIREEYRKRGFQEVISPNMYNAKLWQTSGHWQHYAENMFSFDVEKEKYALKPMNCPGHCLMFDVRNRSWRELPLRMADFGVLHRNEFSGALTGLTRVRRFQQDDAHIFCAPEQIKQEITGCLDFLRCVYEKFGFSFELVLSTRPEKFLGEIEVWNEAEKALSDSLDEFGVKWGLNPGDGAFYGPKIDITIKDALKRSHQCATIQLDFQLPIRFNLSFVSETGEKRRPVIIHRAILGSVERMIAILTENCAGKWPFWLSPRQVMVVPVGPGLNDYAAEVSDRLYKAGFMSEFDTDDGDTMNKKIRNAQLAQFNFILVVGDKEKASGTVNVRTRDNKVHGELSIDELIQKFEKLRRDFVKDEETF</sequence>
<dbReference type="InterPro" id="IPR004154">
    <property type="entry name" value="Anticodon-bd"/>
</dbReference>
<dbReference type="InterPro" id="IPR004095">
    <property type="entry name" value="TGS"/>
</dbReference>
<keyword evidence="8" id="KW-0648">Protein biosynthesis</keyword>
<keyword evidence="16" id="KW-1185">Reference proteome</keyword>
<keyword evidence="9" id="KW-0030">Aminoacyl-tRNA synthetase</keyword>
<keyword evidence="5" id="KW-0436">Ligase</keyword>
<dbReference type="EMBL" id="JADBJN010000002">
    <property type="protein sequence ID" value="KAG5675598.1"/>
    <property type="molecule type" value="Genomic_DNA"/>
</dbReference>
<evidence type="ECO:0000256" key="1">
    <source>
        <dbReference type="ARBA" id="ARBA00004496"/>
    </source>
</evidence>
<evidence type="ECO:0000256" key="9">
    <source>
        <dbReference type="ARBA" id="ARBA00023146"/>
    </source>
</evidence>
<dbReference type="SMART" id="SM00863">
    <property type="entry name" value="tRNA_SAD"/>
    <property type="match status" value="1"/>
</dbReference>
<keyword evidence="6" id="KW-0547">Nucleotide-binding</keyword>
<evidence type="ECO:0000313" key="15">
    <source>
        <dbReference type="EMBL" id="KAG5675598.1"/>
    </source>
</evidence>
<dbReference type="Gene3D" id="3.30.980.10">
    <property type="entry name" value="Threonyl-trna Synthetase, Chain A, domain 2"/>
    <property type="match status" value="1"/>
</dbReference>
<comment type="subcellular location">
    <subcellularLocation>
        <location evidence="1">Cytoplasm</location>
    </subcellularLocation>
</comment>
<evidence type="ECO:0000256" key="5">
    <source>
        <dbReference type="ARBA" id="ARBA00022598"/>
    </source>
</evidence>
<dbReference type="SUPFAM" id="SSF81271">
    <property type="entry name" value="TGS-like"/>
    <property type="match status" value="1"/>
</dbReference>
<dbReference type="Gene3D" id="3.10.20.30">
    <property type="match status" value="1"/>
</dbReference>
<dbReference type="PROSITE" id="PS50862">
    <property type="entry name" value="AA_TRNA_LIGASE_II"/>
    <property type="match status" value="1"/>
</dbReference>
<dbReference type="Gene3D" id="3.40.50.800">
    <property type="entry name" value="Anticodon-binding domain"/>
    <property type="match status" value="1"/>
</dbReference>
<dbReference type="EC" id="6.1.1.3" evidence="3"/>
<dbReference type="Gene3D" id="3.30.930.10">
    <property type="entry name" value="Bira Bifunctional Protein, Domain 2"/>
    <property type="match status" value="1"/>
</dbReference>
<feature type="region of interest" description="Disordered" evidence="12">
    <location>
        <begin position="1"/>
        <end position="43"/>
    </location>
</feature>
<dbReference type="Pfam" id="PF02824">
    <property type="entry name" value="TGS"/>
    <property type="match status" value="1"/>
</dbReference>
<dbReference type="NCBIfam" id="TIGR00418">
    <property type="entry name" value="thrS"/>
    <property type="match status" value="1"/>
</dbReference>
<evidence type="ECO:0000256" key="6">
    <source>
        <dbReference type="ARBA" id="ARBA00022741"/>
    </source>
</evidence>
<dbReference type="FunFam" id="3.10.20.30:FF:000006">
    <property type="entry name" value="Threonine--tRNA ligase, cytoplasmic"/>
    <property type="match status" value="1"/>
</dbReference>
<dbReference type="CDD" id="cd00860">
    <property type="entry name" value="ThrRS_anticodon"/>
    <property type="match status" value="1"/>
</dbReference>
<dbReference type="PRINTS" id="PR01047">
    <property type="entry name" value="TRNASYNTHTHR"/>
</dbReference>
<accession>A0A9J6C286</accession>
<gene>
    <name evidence="15" type="ORF">PVAND_005491</name>
</gene>
<dbReference type="Pfam" id="PF07973">
    <property type="entry name" value="tRNA_SAD"/>
    <property type="match status" value="1"/>
</dbReference>
<proteinExistence type="inferred from homology"/>
<dbReference type="InterPro" id="IPR006195">
    <property type="entry name" value="aa-tRNA-synth_II"/>
</dbReference>
<evidence type="ECO:0000256" key="3">
    <source>
        <dbReference type="ARBA" id="ARBA00013163"/>
    </source>
</evidence>
<evidence type="ECO:0000256" key="4">
    <source>
        <dbReference type="ARBA" id="ARBA00022490"/>
    </source>
</evidence>
<dbReference type="InterPro" id="IPR033728">
    <property type="entry name" value="ThrRS_core"/>
</dbReference>
<keyword evidence="7" id="KW-0067">ATP-binding</keyword>
<feature type="compositionally biased region" description="Basic and acidic residues" evidence="12">
    <location>
        <begin position="1"/>
        <end position="11"/>
    </location>
</feature>
<dbReference type="InterPro" id="IPR012947">
    <property type="entry name" value="tRNA_SAD"/>
</dbReference>
<dbReference type="GO" id="GO:0006435">
    <property type="term" value="P:threonyl-tRNA aminoacylation"/>
    <property type="evidence" value="ECO:0007669"/>
    <property type="project" value="InterPro"/>
</dbReference>
<evidence type="ECO:0000259" key="14">
    <source>
        <dbReference type="PROSITE" id="PS51880"/>
    </source>
</evidence>